<comment type="caution">
    <text evidence="8">The sequence shown here is derived from an EMBL/GenBank/DDBJ whole genome shotgun (WGS) entry which is preliminary data.</text>
</comment>
<dbReference type="InterPro" id="IPR040193">
    <property type="entry name" value="EFHC1/EFHC2/EFHB"/>
</dbReference>
<keyword evidence="3" id="KW-0963">Cytoplasm</keyword>
<evidence type="ECO:0000259" key="7">
    <source>
        <dbReference type="PROSITE" id="PS51336"/>
    </source>
</evidence>
<protein>
    <submittedName>
        <fullName evidence="8">Putative EFHC2 protein</fullName>
    </submittedName>
</protein>
<organism evidence="8 9">
    <name type="scientific">Streblomastix strix</name>
    <dbReference type="NCBI Taxonomy" id="222440"/>
    <lineage>
        <taxon>Eukaryota</taxon>
        <taxon>Metamonada</taxon>
        <taxon>Preaxostyla</taxon>
        <taxon>Oxymonadida</taxon>
        <taxon>Streblomastigidae</taxon>
        <taxon>Streblomastix</taxon>
    </lineage>
</organism>
<evidence type="ECO:0000256" key="3">
    <source>
        <dbReference type="ARBA" id="ARBA00022490"/>
    </source>
</evidence>
<dbReference type="PROSITE" id="PS51336">
    <property type="entry name" value="DM10"/>
    <property type="match status" value="2"/>
</dbReference>
<comment type="subcellular location">
    <subcellularLocation>
        <location evidence="1">Cell projection</location>
        <location evidence="1">Cilium</location>
    </subcellularLocation>
    <subcellularLocation>
        <location evidence="2">Cytoplasm</location>
        <location evidence="2">Cytoskeleton</location>
    </subcellularLocation>
</comment>
<sequence>MTTRTHPDLPLLPGYRVMETDPGKFHKSHTFERTQDRGVVVNLDAPGIGGKLLIGQKPRVQHTTRQIIRGAGSGDILAEEHTPAFIALDRKVLRFFAYYQEGVTEARPETYRYHRCKILCYLEDDSMQIIESKQDNSGIPQGNKIRRHLIPKPGEVNSFYRWDDLNLGMDVEIYGVTYHIVDCDEFTKNFFDRVGIKLNRNEEYPYDPFLVNQEKMKPHPRTTTTQDPEKLALRQFLRNDRKVLRFYAVWDDRNESFGDMRQFVIQYYLSDDTTQVNEVYKNNSGYLEFPTFCRRQRIPKKVQGVVMDAPRTATITAADLMIGRTVNIFNRPLLLYDCDEYTENYYR</sequence>
<feature type="domain" description="DM10" evidence="7">
    <location>
        <begin position="240"/>
        <end position="347"/>
    </location>
</feature>
<dbReference type="PANTHER" id="PTHR12086">
    <property type="entry name" value="EF-HAND DOMAIN C-TERMINAL CONTAINING PROTEIN"/>
    <property type="match status" value="1"/>
</dbReference>
<evidence type="ECO:0000256" key="4">
    <source>
        <dbReference type="ARBA" id="ARBA00022737"/>
    </source>
</evidence>
<accession>A0A5J4UF61</accession>
<keyword evidence="5" id="KW-0206">Cytoskeleton</keyword>
<dbReference type="EMBL" id="SNRW01017126">
    <property type="protein sequence ID" value="KAA6368661.1"/>
    <property type="molecule type" value="Genomic_DNA"/>
</dbReference>
<keyword evidence="4" id="KW-0677">Repeat</keyword>
<dbReference type="FunFam" id="2.30.29.170:FF:000004">
    <property type="entry name" value="EF-hand domain containing 2"/>
    <property type="match status" value="1"/>
</dbReference>
<gene>
    <name evidence="8" type="ORF">EZS28_035811</name>
</gene>
<evidence type="ECO:0000313" key="8">
    <source>
        <dbReference type="EMBL" id="KAA6368661.1"/>
    </source>
</evidence>
<evidence type="ECO:0000256" key="5">
    <source>
        <dbReference type="ARBA" id="ARBA00023212"/>
    </source>
</evidence>
<dbReference type="InterPro" id="IPR006602">
    <property type="entry name" value="DM10_dom"/>
</dbReference>
<reference evidence="8 9" key="1">
    <citation type="submission" date="2019-03" db="EMBL/GenBank/DDBJ databases">
        <title>Single cell metagenomics reveals metabolic interactions within the superorganism composed of flagellate Streblomastix strix and complex community of Bacteroidetes bacteria on its surface.</title>
        <authorList>
            <person name="Treitli S.C."/>
            <person name="Kolisko M."/>
            <person name="Husnik F."/>
            <person name="Keeling P."/>
            <person name="Hampl V."/>
        </authorList>
    </citation>
    <scope>NUCLEOTIDE SEQUENCE [LARGE SCALE GENOMIC DNA]</scope>
    <source>
        <strain evidence="8">ST1C</strain>
    </source>
</reference>
<dbReference type="Pfam" id="PF06565">
    <property type="entry name" value="DM10_dom"/>
    <property type="match status" value="2"/>
</dbReference>
<dbReference type="Proteomes" id="UP000324800">
    <property type="component" value="Unassembled WGS sequence"/>
</dbReference>
<keyword evidence="6" id="KW-0966">Cell projection</keyword>
<dbReference type="GO" id="GO:0005856">
    <property type="term" value="C:cytoskeleton"/>
    <property type="evidence" value="ECO:0007669"/>
    <property type="project" value="UniProtKB-SubCell"/>
</dbReference>
<evidence type="ECO:0000256" key="2">
    <source>
        <dbReference type="ARBA" id="ARBA00004245"/>
    </source>
</evidence>
<feature type="domain" description="DM10" evidence="7">
    <location>
        <begin position="89"/>
        <end position="195"/>
    </location>
</feature>
<proteinExistence type="predicted"/>
<feature type="non-terminal residue" evidence="8">
    <location>
        <position position="347"/>
    </location>
</feature>
<dbReference type="OrthoDB" id="10255210at2759"/>
<evidence type="ECO:0000256" key="6">
    <source>
        <dbReference type="ARBA" id="ARBA00023273"/>
    </source>
</evidence>
<dbReference type="GO" id="GO:0005929">
    <property type="term" value="C:cilium"/>
    <property type="evidence" value="ECO:0007669"/>
    <property type="project" value="UniProtKB-SubCell"/>
</dbReference>
<dbReference type="AlphaFoldDB" id="A0A5J4UF61"/>
<dbReference type="Gene3D" id="2.30.29.170">
    <property type="match status" value="2"/>
</dbReference>
<evidence type="ECO:0000313" key="9">
    <source>
        <dbReference type="Proteomes" id="UP000324800"/>
    </source>
</evidence>
<name>A0A5J4UF61_9EUKA</name>
<dbReference type="SMART" id="SM00676">
    <property type="entry name" value="DM10"/>
    <property type="match status" value="2"/>
</dbReference>
<evidence type="ECO:0000256" key="1">
    <source>
        <dbReference type="ARBA" id="ARBA00004138"/>
    </source>
</evidence>